<dbReference type="InterPro" id="IPR025406">
    <property type="entry name" value="DUF4132"/>
</dbReference>
<dbReference type="Pfam" id="PF13569">
    <property type="entry name" value="DUF4132"/>
    <property type="match status" value="1"/>
</dbReference>
<sequence length="804" mass="92141">MNIKELEIIKHKNRIATLPEFTLFHAVRVMTSNSEHNRYFYSYHFNNDFPTRILDGLELRHIEDVLTRCHFEDASRVTAEFCLESSHGLQLLPHPEQIWPFYSQHPEYIAEVLGLMPDNRRNRYNGFSLENTLEVLAKYPVLPAQFIPRIMELALGSNKTHRVSAQNLLESLSNIHESAQEALSSTKQDIRITAIEWLVRLKKSASLPHLYALLKKEKQETVRAALLTALEQYGEDIAEYLSPKVLLAEAQKGLKGKIPASLSWFNFEALPALTWENGEAVDPDIFRWWVVLAVKLKVPSGNGLLQRYISLLSLGSQQKLGNFILQSFVAQDLKGPSLEEAMDEAQREAPSRLNRYQHSARRYPEYYGQYKDITLEQVVEEIKNEVLRRYLGSAIRDKGMLALVCGIEGHVAVSVLRNYMRDHYQRRAQIEAMVAALSINNDPLIIQFLLSLSRRYRTASIQEKARELVIQIAERNGWTADELADRTIPAAGLNETGTLVLEYGERTFTARLDAKQKLALFNPEGKAIKALPAPRNNEDEGLVKEAKKLFTNSKKELKQVLELQTVRLYEAMCAQRQWLSSDWQEYILAHPVMHKLIEKLVWLEIKDGEVINQFRPSDDGCLLNLDDDEIALLDDSSIQLAHATLISDADCQAWLAHFKDYKVKFLFSQIENRIPDVNLTQDEINDRKGWVTDTFTLRGVLTKMGYQRGAVQDGGSFTHYHKYFTNLKCYVNIEFSGSYMPEENIPAVLLNLNFSKEPIYYWSGHTLELKDVPPILLAESYAEYLKAAEACSGFDPDWESKTPW</sequence>
<evidence type="ECO:0000313" key="3">
    <source>
        <dbReference type="Proteomes" id="UP000019202"/>
    </source>
</evidence>
<dbReference type="Proteomes" id="UP000019202">
    <property type="component" value="Unassembled WGS sequence"/>
</dbReference>
<protein>
    <recommendedName>
        <fullName evidence="1">DUF4132 domain-containing protein</fullName>
    </recommendedName>
</protein>
<comment type="caution">
    <text evidence="2">The sequence shown here is derived from an EMBL/GenBank/DDBJ whole genome shotgun (WGS) entry which is preliminary data.</text>
</comment>
<dbReference type="AlphaFoldDB" id="W1IZ65"/>
<proteinExistence type="predicted"/>
<dbReference type="STRING" id="1427518.XSR1_370001"/>
<dbReference type="SUPFAM" id="SSF48371">
    <property type="entry name" value="ARM repeat"/>
    <property type="match status" value="1"/>
</dbReference>
<evidence type="ECO:0000259" key="1">
    <source>
        <dbReference type="Pfam" id="PF13569"/>
    </source>
</evidence>
<accession>W1IZ65</accession>
<dbReference type="InterPro" id="IPR016024">
    <property type="entry name" value="ARM-type_fold"/>
</dbReference>
<organism evidence="2 3">
    <name type="scientific">Xenorhabdus szentirmaii DSM 16338</name>
    <dbReference type="NCBI Taxonomy" id="1427518"/>
    <lineage>
        <taxon>Bacteria</taxon>
        <taxon>Pseudomonadati</taxon>
        <taxon>Pseudomonadota</taxon>
        <taxon>Gammaproteobacteria</taxon>
        <taxon>Enterobacterales</taxon>
        <taxon>Morganellaceae</taxon>
        <taxon>Xenorhabdus</taxon>
    </lineage>
</organism>
<keyword evidence="3" id="KW-1185">Reference proteome</keyword>
<reference evidence="2" key="1">
    <citation type="submission" date="2013-11" db="EMBL/GenBank/DDBJ databases">
        <title>Draft genome sequence and annotation of the entomopathogenic bacteria, Xenorhabdus cabanillasi strain JM26 and Xenorhabdus szentirmai strain DSM 16338.</title>
        <authorList>
            <person name="Gualtieri M."/>
            <person name="Ogier J.C."/>
            <person name="Pages S."/>
            <person name="Givaudan A."/>
            <person name="Gaudriault S."/>
        </authorList>
    </citation>
    <scope>NUCLEOTIDE SEQUENCE [LARGE SCALE GENOMIC DNA]</scope>
    <source>
        <strain evidence="2">DSM 16338</strain>
    </source>
</reference>
<feature type="domain" description="DUF4132" evidence="1">
    <location>
        <begin position="525"/>
        <end position="705"/>
    </location>
</feature>
<name>W1IZ65_9GAMM</name>
<dbReference type="Gene3D" id="1.25.10.10">
    <property type="entry name" value="Leucine-rich Repeat Variant"/>
    <property type="match status" value="1"/>
</dbReference>
<dbReference type="EMBL" id="CBXF010000096">
    <property type="protein sequence ID" value="CDL83782.1"/>
    <property type="molecule type" value="Genomic_DNA"/>
</dbReference>
<evidence type="ECO:0000313" key="2">
    <source>
        <dbReference type="EMBL" id="CDL83782.1"/>
    </source>
</evidence>
<gene>
    <name evidence="2" type="ORF">XSR1_370001</name>
</gene>
<dbReference type="InterPro" id="IPR011989">
    <property type="entry name" value="ARM-like"/>
</dbReference>